<feature type="compositionally biased region" description="Low complexity" evidence="2">
    <location>
        <begin position="118"/>
        <end position="129"/>
    </location>
</feature>
<dbReference type="PROSITE" id="PS51228">
    <property type="entry name" value="ACB_2"/>
    <property type="match status" value="1"/>
</dbReference>
<dbReference type="GO" id="GO:0006631">
    <property type="term" value="P:fatty acid metabolic process"/>
    <property type="evidence" value="ECO:0007669"/>
    <property type="project" value="TreeGrafter"/>
</dbReference>
<evidence type="ECO:0000313" key="4">
    <source>
        <dbReference type="EMBL" id="TRM68408.1"/>
    </source>
</evidence>
<comment type="caution">
    <text evidence="4">The sequence shown here is derived from an EMBL/GenBank/DDBJ whole genome shotgun (WGS) entry which is preliminary data.</text>
</comment>
<keyword evidence="5" id="KW-1185">Reference proteome</keyword>
<sequence>MSRELIDAQFERAVEIVQGLPKTGPIQTDYEEKLTILYKQATVGNVKSPRPGIWDMLGRAKWDAWAKHKDLTPLEAKWLYVDALLKVLRKYGDKTIAMNFVKELESFGNSPSHHTMIASRSRASSSSGSTVSDKPSPIQYPHPNLMSPTRHPNLMSPTRHPQPDSSSGEEEDEEDDEYAHEEESRHSVPALSVVTQFNRDRPPSSAPSPRFYTPRPGMNAVPATQPQPTFETPSAFADAIPPSPAVYPSMYTAGPRSNPSPTPRGYQSFSAGGALRGSGPYDPVRPPSRLTLEIAVQSIQAHLAALSERLELIEQLQVPAARSPTNTLRRAYDLEDMGLWSLVVRPLSSTAERLKDFFARNDTRSPAQVILRRLCLDASFLLCVVMLIRTVWRRSGVRRREVISALIVLWRAILGRKQRAMHSRA</sequence>
<dbReference type="Pfam" id="PF00887">
    <property type="entry name" value="ACBP"/>
    <property type="match status" value="1"/>
</dbReference>
<dbReference type="GO" id="GO:0000062">
    <property type="term" value="F:fatty-acyl-CoA binding"/>
    <property type="evidence" value="ECO:0007669"/>
    <property type="project" value="InterPro"/>
</dbReference>
<evidence type="ECO:0000259" key="3">
    <source>
        <dbReference type="PROSITE" id="PS51228"/>
    </source>
</evidence>
<organism evidence="4 5">
    <name type="scientific">Schizophyllum amplum</name>
    <dbReference type="NCBI Taxonomy" id="97359"/>
    <lineage>
        <taxon>Eukaryota</taxon>
        <taxon>Fungi</taxon>
        <taxon>Dikarya</taxon>
        <taxon>Basidiomycota</taxon>
        <taxon>Agaricomycotina</taxon>
        <taxon>Agaricomycetes</taxon>
        <taxon>Agaricomycetidae</taxon>
        <taxon>Agaricales</taxon>
        <taxon>Schizophyllaceae</taxon>
        <taxon>Schizophyllum</taxon>
    </lineage>
</organism>
<protein>
    <recommendedName>
        <fullName evidence="3">ACB domain-containing protein</fullName>
    </recommendedName>
</protein>
<evidence type="ECO:0000256" key="1">
    <source>
        <dbReference type="ARBA" id="ARBA00023121"/>
    </source>
</evidence>
<dbReference type="SUPFAM" id="SSF47027">
    <property type="entry name" value="Acyl-CoA binding protein"/>
    <property type="match status" value="1"/>
</dbReference>
<name>A0A550CUE9_9AGAR</name>
<evidence type="ECO:0000313" key="5">
    <source>
        <dbReference type="Proteomes" id="UP000320762"/>
    </source>
</evidence>
<dbReference type="Gene3D" id="1.20.80.10">
    <property type="match status" value="1"/>
</dbReference>
<dbReference type="PANTHER" id="PTHR23310:SF133">
    <property type="entry name" value="COA BINDING PROTEIN, PUTATIVE (AFU_ORTHOLOGUE AFUA_1G12300)-RELATED"/>
    <property type="match status" value="1"/>
</dbReference>
<dbReference type="PANTHER" id="PTHR23310">
    <property type="entry name" value="ACYL-COA-BINDING PROTEIN, ACBP"/>
    <property type="match status" value="1"/>
</dbReference>
<dbReference type="OrthoDB" id="346910at2759"/>
<feature type="region of interest" description="Disordered" evidence="2">
    <location>
        <begin position="109"/>
        <end position="235"/>
    </location>
</feature>
<keyword evidence="1" id="KW-0446">Lipid-binding</keyword>
<dbReference type="AlphaFoldDB" id="A0A550CUE9"/>
<dbReference type="Proteomes" id="UP000320762">
    <property type="component" value="Unassembled WGS sequence"/>
</dbReference>
<dbReference type="PRINTS" id="PR00689">
    <property type="entry name" value="ACOABINDINGP"/>
</dbReference>
<feature type="compositionally biased region" description="Polar residues" evidence="2">
    <location>
        <begin position="255"/>
        <end position="270"/>
    </location>
</feature>
<feature type="domain" description="ACB" evidence="3">
    <location>
        <begin position="6"/>
        <end position="93"/>
    </location>
</feature>
<feature type="compositionally biased region" description="Acidic residues" evidence="2">
    <location>
        <begin position="167"/>
        <end position="180"/>
    </location>
</feature>
<feature type="region of interest" description="Disordered" evidence="2">
    <location>
        <begin position="252"/>
        <end position="282"/>
    </location>
</feature>
<accession>A0A550CUE9</accession>
<dbReference type="EMBL" id="VDMD01000002">
    <property type="protein sequence ID" value="TRM68408.1"/>
    <property type="molecule type" value="Genomic_DNA"/>
</dbReference>
<gene>
    <name evidence="4" type="ORF">BD626DRAFT_565248</name>
</gene>
<feature type="compositionally biased region" description="Polar residues" evidence="2">
    <location>
        <begin position="222"/>
        <end position="232"/>
    </location>
</feature>
<dbReference type="InterPro" id="IPR035984">
    <property type="entry name" value="Acyl-CoA-binding_sf"/>
</dbReference>
<evidence type="ECO:0000256" key="2">
    <source>
        <dbReference type="SAM" id="MobiDB-lite"/>
    </source>
</evidence>
<dbReference type="InterPro" id="IPR014352">
    <property type="entry name" value="FERM/acyl-CoA-bd_prot_sf"/>
</dbReference>
<reference evidence="4 5" key="1">
    <citation type="journal article" date="2019" name="New Phytol.">
        <title>Comparative genomics reveals unique wood-decay strategies and fruiting body development in the Schizophyllaceae.</title>
        <authorList>
            <person name="Almasi E."/>
            <person name="Sahu N."/>
            <person name="Krizsan K."/>
            <person name="Balint B."/>
            <person name="Kovacs G.M."/>
            <person name="Kiss B."/>
            <person name="Cseklye J."/>
            <person name="Drula E."/>
            <person name="Henrissat B."/>
            <person name="Nagy I."/>
            <person name="Chovatia M."/>
            <person name="Adam C."/>
            <person name="LaButti K."/>
            <person name="Lipzen A."/>
            <person name="Riley R."/>
            <person name="Grigoriev I.V."/>
            <person name="Nagy L.G."/>
        </authorList>
    </citation>
    <scope>NUCLEOTIDE SEQUENCE [LARGE SCALE GENOMIC DNA]</scope>
    <source>
        <strain evidence="4 5">NL-1724</strain>
    </source>
</reference>
<dbReference type="InterPro" id="IPR000582">
    <property type="entry name" value="Acyl-CoA-binding_protein"/>
</dbReference>
<proteinExistence type="predicted"/>
<dbReference type="STRING" id="97359.A0A550CUE9"/>